<accession>A0A154L2B8</accession>
<protein>
    <recommendedName>
        <fullName evidence="4">Glycosyltransferase 2-like domain-containing protein</fullName>
    </recommendedName>
</protein>
<dbReference type="InterPro" id="IPR029044">
    <property type="entry name" value="Nucleotide-diphossugar_trans"/>
</dbReference>
<gene>
    <name evidence="5" type="ORF">AUP42_04535</name>
</gene>
<dbReference type="AlphaFoldDB" id="A0A154L2B8"/>
<comment type="caution">
    <text evidence="5">The sequence shown here is derived from an EMBL/GenBank/DDBJ whole genome shotgun (WGS) entry which is preliminary data.</text>
</comment>
<organism evidence="5 6">
    <name type="scientific">Thalassospira lucentensis</name>
    <dbReference type="NCBI Taxonomy" id="168935"/>
    <lineage>
        <taxon>Bacteria</taxon>
        <taxon>Pseudomonadati</taxon>
        <taxon>Pseudomonadota</taxon>
        <taxon>Alphaproteobacteria</taxon>
        <taxon>Rhodospirillales</taxon>
        <taxon>Thalassospiraceae</taxon>
        <taxon>Thalassospira</taxon>
    </lineage>
</organism>
<name>A0A154L2B8_9PROT</name>
<evidence type="ECO:0000256" key="1">
    <source>
        <dbReference type="ARBA" id="ARBA00006739"/>
    </source>
</evidence>
<feature type="domain" description="Glycosyltransferase 2-like" evidence="4">
    <location>
        <begin position="17"/>
        <end position="132"/>
    </location>
</feature>
<dbReference type="CDD" id="cd00761">
    <property type="entry name" value="Glyco_tranf_GTA_type"/>
    <property type="match status" value="1"/>
</dbReference>
<dbReference type="Pfam" id="PF00535">
    <property type="entry name" value="Glycos_transf_2"/>
    <property type="match status" value="1"/>
</dbReference>
<dbReference type="InterPro" id="IPR001173">
    <property type="entry name" value="Glyco_trans_2-like"/>
</dbReference>
<keyword evidence="3" id="KW-0808">Transferase</keyword>
<evidence type="ECO:0000259" key="4">
    <source>
        <dbReference type="Pfam" id="PF00535"/>
    </source>
</evidence>
<proteinExistence type="inferred from homology"/>
<dbReference type="OrthoDB" id="5291101at2"/>
<dbReference type="Gene3D" id="3.90.550.10">
    <property type="entry name" value="Spore Coat Polysaccharide Biosynthesis Protein SpsA, Chain A"/>
    <property type="match status" value="1"/>
</dbReference>
<dbReference type="Proteomes" id="UP000076335">
    <property type="component" value="Unassembled WGS sequence"/>
</dbReference>
<dbReference type="EMBL" id="LPVY01000021">
    <property type="protein sequence ID" value="KZB62225.1"/>
    <property type="molecule type" value="Genomic_DNA"/>
</dbReference>
<evidence type="ECO:0000313" key="6">
    <source>
        <dbReference type="Proteomes" id="UP000076335"/>
    </source>
</evidence>
<dbReference type="GO" id="GO:0016757">
    <property type="term" value="F:glycosyltransferase activity"/>
    <property type="evidence" value="ECO:0007669"/>
    <property type="project" value="UniProtKB-KW"/>
</dbReference>
<sequence>MTKDDAITMITTVRDGDAFLERYFANLYKILRPQDVAILVDDGSVNPVILPGQATRVKLICCPPIGRGAALNLAISNATTHLIAIQDIDDVSHPDRLSIQAAFLMDRPNALAFATGQETATPNARNPWQQIPATRLYRSNPLHHSSLAFHRDIWEMASGYDPVLPCCIDLDFYLRVASLPMTSIWQFRRQLITRNTNPETRHFASIPDPVYQETLRIVLARHRRAIAPPHWMRIFDLKRLSGIGR</sequence>
<dbReference type="SUPFAM" id="SSF53448">
    <property type="entry name" value="Nucleotide-diphospho-sugar transferases"/>
    <property type="match status" value="1"/>
</dbReference>
<evidence type="ECO:0000313" key="5">
    <source>
        <dbReference type="EMBL" id="KZB62225.1"/>
    </source>
</evidence>
<dbReference type="PANTHER" id="PTHR43685">
    <property type="entry name" value="GLYCOSYLTRANSFERASE"/>
    <property type="match status" value="1"/>
</dbReference>
<dbReference type="RefSeq" id="WP_062952802.1">
    <property type="nucleotide sequence ID" value="NZ_LPVY01000021.1"/>
</dbReference>
<evidence type="ECO:0000256" key="3">
    <source>
        <dbReference type="ARBA" id="ARBA00022679"/>
    </source>
</evidence>
<comment type="similarity">
    <text evidence="1">Belongs to the glycosyltransferase 2 family.</text>
</comment>
<dbReference type="PANTHER" id="PTHR43685:SF5">
    <property type="entry name" value="GLYCOSYLTRANSFERASE EPSE-RELATED"/>
    <property type="match status" value="1"/>
</dbReference>
<keyword evidence="2" id="KW-0328">Glycosyltransferase</keyword>
<evidence type="ECO:0000256" key="2">
    <source>
        <dbReference type="ARBA" id="ARBA00022676"/>
    </source>
</evidence>
<dbReference type="InterPro" id="IPR050834">
    <property type="entry name" value="Glycosyltransf_2"/>
</dbReference>
<reference evidence="5 6" key="1">
    <citation type="submission" date="2015-12" db="EMBL/GenBank/DDBJ databases">
        <title>Genome sequence of Thalassospira lucentensis MCCC 1A02072.</title>
        <authorList>
            <person name="Lu L."/>
            <person name="Lai Q."/>
            <person name="Shao Z."/>
            <person name="Qian P."/>
        </authorList>
    </citation>
    <scope>NUCLEOTIDE SEQUENCE [LARGE SCALE GENOMIC DNA]</scope>
    <source>
        <strain evidence="5 6">MCCC 1A02072</strain>
    </source>
</reference>